<comment type="subcellular location">
    <subcellularLocation>
        <location evidence="1 11">Cell membrane</location>
        <topology evidence="1 11">Multi-pass membrane protein</topology>
    </subcellularLocation>
</comment>
<dbReference type="GO" id="GO:0005886">
    <property type="term" value="C:plasma membrane"/>
    <property type="evidence" value="ECO:0007669"/>
    <property type="project" value="UniProtKB-SubCell"/>
</dbReference>
<keyword evidence="11" id="KW-0915">Sodium</keyword>
<organism evidence="12 13">
    <name type="scientific">Pedobacter xixiisoli</name>
    <dbReference type="NCBI Taxonomy" id="1476464"/>
    <lineage>
        <taxon>Bacteria</taxon>
        <taxon>Pseudomonadati</taxon>
        <taxon>Bacteroidota</taxon>
        <taxon>Sphingobacteriia</taxon>
        <taxon>Sphingobacteriales</taxon>
        <taxon>Sphingobacteriaceae</taxon>
        <taxon>Pedobacter</taxon>
    </lineage>
</organism>
<evidence type="ECO:0000256" key="3">
    <source>
        <dbReference type="ARBA" id="ARBA00022519"/>
    </source>
</evidence>
<keyword evidence="13" id="KW-1185">Reference proteome</keyword>
<dbReference type="InterPro" id="IPR003691">
    <property type="entry name" value="FluC"/>
</dbReference>
<sequence>MLKQILLVGLGGGIGSIFRFLTSVFATRYAVNGFPLGTFIANVLGCFILGICVGIFGKNPTENENLRLLFVTGFCGGYTTFSTFASENIQLLQQQNYTLLIIYTLASLLVGFLAVAVGLSFGKSW</sequence>
<evidence type="ECO:0000313" key="12">
    <source>
        <dbReference type="EMBL" id="SOD19655.1"/>
    </source>
</evidence>
<dbReference type="Pfam" id="PF02537">
    <property type="entry name" value="CRCB"/>
    <property type="match status" value="1"/>
</dbReference>
<evidence type="ECO:0000256" key="11">
    <source>
        <dbReference type="HAMAP-Rule" id="MF_00454"/>
    </source>
</evidence>
<evidence type="ECO:0000256" key="1">
    <source>
        <dbReference type="ARBA" id="ARBA00004651"/>
    </source>
</evidence>
<reference evidence="13" key="1">
    <citation type="submission" date="2017-09" db="EMBL/GenBank/DDBJ databases">
        <authorList>
            <person name="Varghese N."/>
            <person name="Submissions S."/>
        </authorList>
    </citation>
    <scope>NUCLEOTIDE SEQUENCE [LARGE SCALE GENOMIC DNA]</scope>
    <source>
        <strain evidence="13">CGMCC 1.12803</strain>
    </source>
</reference>
<dbReference type="AlphaFoldDB" id="A0A286ACQ0"/>
<feature type="binding site" evidence="11">
    <location>
        <position position="79"/>
    </location>
    <ligand>
        <name>Na(+)</name>
        <dbReference type="ChEBI" id="CHEBI:29101"/>
        <note>structural</note>
    </ligand>
</feature>
<name>A0A286ACQ0_9SPHI</name>
<dbReference type="GO" id="GO:0140114">
    <property type="term" value="P:cellular detoxification of fluoride"/>
    <property type="evidence" value="ECO:0007669"/>
    <property type="project" value="UniProtKB-UniRule"/>
</dbReference>
<evidence type="ECO:0000256" key="9">
    <source>
        <dbReference type="ARBA" id="ARBA00035120"/>
    </source>
</evidence>
<feature type="binding site" evidence="11">
    <location>
        <position position="76"/>
    </location>
    <ligand>
        <name>Na(+)</name>
        <dbReference type="ChEBI" id="CHEBI:29101"/>
        <note>structural</note>
    </ligand>
</feature>
<keyword evidence="4 11" id="KW-0812">Transmembrane</keyword>
<dbReference type="GO" id="GO:0062054">
    <property type="term" value="F:fluoride channel activity"/>
    <property type="evidence" value="ECO:0007669"/>
    <property type="project" value="UniProtKB-UniRule"/>
</dbReference>
<evidence type="ECO:0000256" key="2">
    <source>
        <dbReference type="ARBA" id="ARBA00022475"/>
    </source>
</evidence>
<dbReference type="PANTHER" id="PTHR28259">
    <property type="entry name" value="FLUORIDE EXPORT PROTEIN 1-RELATED"/>
    <property type="match status" value="1"/>
</dbReference>
<comment type="function">
    <text evidence="11">Fluoride-specific ion channel. Important for reducing fluoride concentration in the cell, thus reducing its toxicity.</text>
</comment>
<keyword evidence="3" id="KW-0997">Cell inner membrane</keyword>
<evidence type="ECO:0000256" key="7">
    <source>
        <dbReference type="ARBA" id="ARBA00023136"/>
    </source>
</evidence>
<evidence type="ECO:0000256" key="10">
    <source>
        <dbReference type="ARBA" id="ARBA00035585"/>
    </source>
</evidence>
<feature type="transmembrane region" description="Helical" evidence="11">
    <location>
        <begin position="97"/>
        <end position="121"/>
    </location>
</feature>
<keyword evidence="5 11" id="KW-1133">Transmembrane helix</keyword>
<feature type="transmembrane region" description="Helical" evidence="11">
    <location>
        <begin position="36"/>
        <end position="56"/>
    </location>
</feature>
<comment type="similarity">
    <text evidence="9 11">Belongs to the fluoride channel Fluc/FEX (TC 1.A.43) family.</text>
</comment>
<comment type="catalytic activity">
    <reaction evidence="10">
        <text>fluoride(in) = fluoride(out)</text>
        <dbReference type="Rhea" id="RHEA:76159"/>
        <dbReference type="ChEBI" id="CHEBI:17051"/>
    </reaction>
    <physiologicalReaction direction="left-to-right" evidence="10">
        <dbReference type="Rhea" id="RHEA:76160"/>
    </physiologicalReaction>
</comment>
<keyword evidence="11" id="KW-0813">Transport</keyword>
<evidence type="ECO:0000256" key="4">
    <source>
        <dbReference type="ARBA" id="ARBA00022692"/>
    </source>
</evidence>
<keyword evidence="11" id="KW-0479">Metal-binding</keyword>
<dbReference type="RefSeq" id="WP_097133182.1">
    <property type="nucleotide sequence ID" value="NZ_OCMT01000004.1"/>
</dbReference>
<protein>
    <recommendedName>
        <fullName evidence="11">Fluoride-specific ion channel FluC</fullName>
    </recommendedName>
</protein>
<dbReference type="Proteomes" id="UP000219281">
    <property type="component" value="Unassembled WGS sequence"/>
</dbReference>
<evidence type="ECO:0000256" key="5">
    <source>
        <dbReference type="ARBA" id="ARBA00022989"/>
    </source>
</evidence>
<keyword evidence="6 11" id="KW-0406">Ion transport</keyword>
<dbReference type="HAMAP" id="MF_00454">
    <property type="entry name" value="FluC"/>
    <property type="match status" value="1"/>
</dbReference>
<keyword evidence="8 11" id="KW-0407">Ion channel</keyword>
<dbReference type="PANTHER" id="PTHR28259:SF1">
    <property type="entry name" value="FLUORIDE EXPORT PROTEIN 1-RELATED"/>
    <property type="match status" value="1"/>
</dbReference>
<keyword evidence="7 11" id="KW-0472">Membrane</keyword>
<accession>A0A286ACQ0</accession>
<dbReference type="OrthoDB" id="9815830at2"/>
<dbReference type="EMBL" id="OCMT01000004">
    <property type="protein sequence ID" value="SOD19655.1"/>
    <property type="molecule type" value="Genomic_DNA"/>
</dbReference>
<gene>
    <name evidence="11" type="primary">fluC</name>
    <name evidence="11" type="synonym">crcB</name>
    <name evidence="12" type="ORF">SAMN06297358_3360</name>
</gene>
<comment type="activity regulation">
    <text evidence="11">Na(+) is not transported, but it plays an essential structural role and its presence is essential for fluoride channel function.</text>
</comment>
<dbReference type="NCBIfam" id="TIGR00494">
    <property type="entry name" value="crcB"/>
    <property type="match status" value="1"/>
</dbReference>
<proteinExistence type="inferred from homology"/>
<evidence type="ECO:0000256" key="6">
    <source>
        <dbReference type="ARBA" id="ARBA00023065"/>
    </source>
</evidence>
<evidence type="ECO:0000256" key="8">
    <source>
        <dbReference type="ARBA" id="ARBA00023303"/>
    </source>
</evidence>
<dbReference type="GO" id="GO:0046872">
    <property type="term" value="F:metal ion binding"/>
    <property type="evidence" value="ECO:0007669"/>
    <property type="project" value="UniProtKB-KW"/>
</dbReference>
<feature type="transmembrane region" description="Helical" evidence="11">
    <location>
        <begin position="68"/>
        <end position="85"/>
    </location>
</feature>
<keyword evidence="2 11" id="KW-1003">Cell membrane</keyword>
<evidence type="ECO:0000313" key="13">
    <source>
        <dbReference type="Proteomes" id="UP000219281"/>
    </source>
</evidence>